<name>A0A2H3L9L9_9CHLR</name>
<comment type="caution">
    <text evidence="2">The sequence shown here is derived from an EMBL/GenBank/DDBJ whole genome shotgun (WGS) entry which is preliminary data.</text>
</comment>
<dbReference type="InterPro" id="IPR005321">
    <property type="entry name" value="Peptidase_S58_DmpA"/>
</dbReference>
<gene>
    <name evidence="2" type="ORF">A9Q02_13755</name>
</gene>
<sequence>MITAVTGLTVGHAHDLEALTGVTVILTPAGAVAGVDVRGGAPGTRETDLLVPEAMVDQVHAIALCGGSAFGLAAVTGVMQWLAEHGYGFETGVARVPIVPAAVLFDLALGRADRFPDAAMGYAACVAASTLVAEGCVGAGAGASVGKALGMPAAMKSGLGTASEILPDGTVVGALVAVNAYGDVWRDPVATRTPGGSVQLAGVRDRANGGLLSTMDLLRDPRFQPAFGSSNRDALGNTTLAVVATDACLSKAEARKLAQMAQDGLARTIRPIHTPFDGDTVFALATAQRPAPPMVMLGSLAADVLACAVERAVLMARSAGGLPSAM</sequence>
<dbReference type="InterPro" id="IPR016117">
    <property type="entry name" value="ArgJ-like_dom_sf"/>
</dbReference>
<dbReference type="PANTHER" id="PTHR36512:SF3">
    <property type="entry name" value="BLR5678 PROTEIN"/>
    <property type="match status" value="1"/>
</dbReference>
<protein>
    <submittedName>
        <fullName evidence="2">Peptidase S58</fullName>
    </submittedName>
</protein>
<keyword evidence="3" id="KW-1185">Reference proteome</keyword>
<evidence type="ECO:0000313" key="2">
    <source>
        <dbReference type="EMBL" id="PDV99022.1"/>
    </source>
</evidence>
<proteinExistence type="inferred from homology"/>
<dbReference type="Proteomes" id="UP000220922">
    <property type="component" value="Unassembled WGS sequence"/>
</dbReference>
<comment type="similarity">
    <text evidence="1">Belongs to the peptidase S58 family.</text>
</comment>
<dbReference type="RefSeq" id="WP_097652501.1">
    <property type="nucleotide sequence ID" value="NZ_LYXE01000085.1"/>
</dbReference>
<reference evidence="2 3" key="1">
    <citation type="submission" date="2016-05" db="EMBL/GenBank/DDBJ databases">
        <authorList>
            <person name="Lavstsen T."/>
            <person name="Jespersen J.S."/>
        </authorList>
    </citation>
    <scope>NUCLEOTIDE SEQUENCE [LARGE SCALE GENOMIC DNA]</scope>
    <source>
        <strain evidence="2 3">B7-9</strain>
    </source>
</reference>
<dbReference type="AlphaFoldDB" id="A0A2H3L9L9"/>
<dbReference type="PANTHER" id="PTHR36512">
    <property type="entry name" value="D-AMINOPEPTIDASE"/>
    <property type="match status" value="1"/>
</dbReference>
<dbReference type="EMBL" id="LYXE01000085">
    <property type="protein sequence ID" value="PDV99022.1"/>
    <property type="molecule type" value="Genomic_DNA"/>
</dbReference>
<evidence type="ECO:0000313" key="3">
    <source>
        <dbReference type="Proteomes" id="UP000220922"/>
    </source>
</evidence>
<dbReference type="SUPFAM" id="SSF56266">
    <property type="entry name" value="DmpA/ArgJ-like"/>
    <property type="match status" value="1"/>
</dbReference>
<accession>A0A2H3L9L9</accession>
<dbReference type="Gene3D" id="3.60.70.12">
    <property type="entry name" value="L-amino peptidase D-ALA esterase/amidase"/>
    <property type="match status" value="1"/>
</dbReference>
<dbReference type="GO" id="GO:0004177">
    <property type="term" value="F:aminopeptidase activity"/>
    <property type="evidence" value="ECO:0007669"/>
    <property type="project" value="TreeGrafter"/>
</dbReference>
<dbReference type="OrthoDB" id="9808347at2"/>
<dbReference type="CDD" id="cd02252">
    <property type="entry name" value="nylC_like"/>
    <property type="match status" value="1"/>
</dbReference>
<organism evidence="2 3">
    <name type="scientific">Candidatus Chloroploca asiatica</name>
    <dbReference type="NCBI Taxonomy" id="1506545"/>
    <lineage>
        <taxon>Bacteria</taxon>
        <taxon>Bacillati</taxon>
        <taxon>Chloroflexota</taxon>
        <taxon>Chloroflexia</taxon>
        <taxon>Chloroflexales</taxon>
        <taxon>Chloroflexineae</taxon>
        <taxon>Oscillochloridaceae</taxon>
        <taxon>Candidatus Chloroploca</taxon>
    </lineage>
</organism>
<dbReference type="Pfam" id="PF03576">
    <property type="entry name" value="Peptidase_S58"/>
    <property type="match status" value="1"/>
</dbReference>
<evidence type="ECO:0000256" key="1">
    <source>
        <dbReference type="ARBA" id="ARBA00007068"/>
    </source>
</evidence>